<comment type="caution">
    <text evidence="1">The sequence shown here is derived from an EMBL/GenBank/DDBJ whole genome shotgun (WGS) entry which is preliminary data.</text>
</comment>
<dbReference type="EMBL" id="CAJNNV010003899">
    <property type="protein sequence ID" value="CAE8589825.1"/>
    <property type="molecule type" value="Genomic_DNA"/>
</dbReference>
<dbReference type="AlphaFoldDB" id="A0A813DU37"/>
<evidence type="ECO:0000313" key="1">
    <source>
        <dbReference type="EMBL" id="CAE8589825.1"/>
    </source>
</evidence>
<name>A0A813DU37_POLGL</name>
<evidence type="ECO:0000313" key="2">
    <source>
        <dbReference type="Proteomes" id="UP000654075"/>
    </source>
</evidence>
<feature type="non-terminal residue" evidence="1">
    <location>
        <position position="1"/>
    </location>
</feature>
<protein>
    <submittedName>
        <fullName evidence="1">Uncharacterized protein</fullName>
    </submittedName>
</protein>
<sequence length="112" mass="11715">CFVAWRVAAAANGLTASTRRLAVSRVCASARQWLLAGLLLSWKLAAGCGSQRRTAVTAASGAVQRAAAAQQLSTVLSAWLCFALGARSERQVAEEVKAAAGECRALQRQLEA</sequence>
<reference evidence="1" key="1">
    <citation type="submission" date="2021-02" db="EMBL/GenBank/DDBJ databases">
        <authorList>
            <person name="Dougan E. K."/>
            <person name="Rhodes N."/>
            <person name="Thang M."/>
            <person name="Chan C."/>
        </authorList>
    </citation>
    <scope>NUCLEOTIDE SEQUENCE</scope>
</reference>
<feature type="non-terminal residue" evidence="1">
    <location>
        <position position="112"/>
    </location>
</feature>
<gene>
    <name evidence="1" type="ORF">PGLA1383_LOCUS8556</name>
</gene>
<proteinExistence type="predicted"/>
<dbReference type="Proteomes" id="UP000654075">
    <property type="component" value="Unassembled WGS sequence"/>
</dbReference>
<accession>A0A813DU37</accession>
<organism evidence="1 2">
    <name type="scientific">Polarella glacialis</name>
    <name type="common">Dinoflagellate</name>
    <dbReference type="NCBI Taxonomy" id="89957"/>
    <lineage>
        <taxon>Eukaryota</taxon>
        <taxon>Sar</taxon>
        <taxon>Alveolata</taxon>
        <taxon>Dinophyceae</taxon>
        <taxon>Suessiales</taxon>
        <taxon>Suessiaceae</taxon>
        <taxon>Polarella</taxon>
    </lineage>
</organism>
<keyword evidence="2" id="KW-1185">Reference proteome</keyword>